<keyword evidence="9" id="KW-0732">Signal</keyword>
<dbReference type="Pfam" id="PF00544">
    <property type="entry name" value="Pectate_lyase_4"/>
    <property type="match status" value="1"/>
</dbReference>
<dbReference type="EMBL" id="JARIHO010000025">
    <property type="protein sequence ID" value="KAJ7342489.1"/>
    <property type="molecule type" value="Genomic_DNA"/>
</dbReference>
<keyword evidence="3" id="KW-0325">Glycoprotein</keyword>
<keyword evidence="8" id="KW-0119">Carbohydrate metabolism</keyword>
<gene>
    <name evidence="11" type="ORF">DFH08DRAFT_703879</name>
</gene>
<dbReference type="PANTHER" id="PTHR31683">
    <property type="entry name" value="PECTATE LYASE 18-RELATED"/>
    <property type="match status" value="1"/>
</dbReference>
<dbReference type="GO" id="GO:0047490">
    <property type="term" value="F:pectin lyase activity"/>
    <property type="evidence" value="ECO:0007669"/>
    <property type="project" value="UniProtKB-EC"/>
</dbReference>
<dbReference type="AlphaFoldDB" id="A0AAD6ZVM7"/>
<comment type="function">
    <text evidence="6">Pectinolytic enzymes consist of four classes of enzymes: pectin lyase, polygalacturonase, pectin methylesterase and rhamnogalacturonase. Among pectinolytic enzymes, pectin lyase is the most important in depolymerization of pectin, since it cleaves internal glycosidic bonds of highly methylated pectins.</text>
</comment>
<evidence type="ECO:0000256" key="7">
    <source>
        <dbReference type="ARBA" id="ARBA00039082"/>
    </source>
</evidence>
<comment type="subcellular location">
    <subcellularLocation>
        <location evidence="8">Secreted</location>
    </subcellularLocation>
</comment>
<dbReference type="GO" id="GO:0000272">
    <property type="term" value="P:polysaccharide catabolic process"/>
    <property type="evidence" value="ECO:0007669"/>
    <property type="project" value="UniProtKB-KW"/>
</dbReference>
<dbReference type="Gene3D" id="2.160.20.10">
    <property type="entry name" value="Single-stranded right-handed beta-helix, Pectin lyase-like"/>
    <property type="match status" value="1"/>
</dbReference>
<evidence type="ECO:0000256" key="1">
    <source>
        <dbReference type="ARBA" id="ARBA00010980"/>
    </source>
</evidence>
<reference evidence="11" key="1">
    <citation type="submission" date="2023-03" db="EMBL/GenBank/DDBJ databases">
        <title>Massive genome expansion in bonnet fungi (Mycena s.s.) driven by repeated elements and novel gene families across ecological guilds.</title>
        <authorList>
            <consortium name="Lawrence Berkeley National Laboratory"/>
            <person name="Harder C.B."/>
            <person name="Miyauchi S."/>
            <person name="Viragh M."/>
            <person name="Kuo A."/>
            <person name="Thoen E."/>
            <person name="Andreopoulos B."/>
            <person name="Lu D."/>
            <person name="Skrede I."/>
            <person name="Drula E."/>
            <person name="Henrissat B."/>
            <person name="Morin E."/>
            <person name="Kohler A."/>
            <person name="Barry K."/>
            <person name="LaButti K."/>
            <person name="Morin E."/>
            <person name="Salamov A."/>
            <person name="Lipzen A."/>
            <person name="Mereny Z."/>
            <person name="Hegedus B."/>
            <person name="Baldrian P."/>
            <person name="Stursova M."/>
            <person name="Weitz H."/>
            <person name="Taylor A."/>
            <person name="Grigoriev I.V."/>
            <person name="Nagy L.G."/>
            <person name="Martin F."/>
            <person name="Kauserud H."/>
        </authorList>
    </citation>
    <scope>NUCLEOTIDE SEQUENCE</scope>
    <source>
        <strain evidence="11">CBHHK002</strain>
    </source>
</reference>
<comment type="caution">
    <text evidence="11">The sequence shown here is derived from an EMBL/GenBank/DDBJ whole genome shotgun (WGS) entry which is preliminary data.</text>
</comment>
<proteinExistence type="inferred from homology"/>
<dbReference type="PANTHER" id="PTHR31683:SF67">
    <property type="entry name" value="PECTIN LYASE F-RELATED"/>
    <property type="match status" value="1"/>
</dbReference>
<keyword evidence="4 8" id="KW-0456">Lyase</keyword>
<evidence type="ECO:0000256" key="2">
    <source>
        <dbReference type="ARBA" id="ARBA00023157"/>
    </source>
</evidence>
<dbReference type="InterPro" id="IPR011050">
    <property type="entry name" value="Pectin_lyase_fold/virulence"/>
</dbReference>
<keyword evidence="12" id="KW-1185">Reference proteome</keyword>
<dbReference type="SMART" id="SM00656">
    <property type="entry name" value="Amb_all"/>
    <property type="match status" value="1"/>
</dbReference>
<comment type="similarity">
    <text evidence="1 8">Belongs to the polysaccharide lyase 1 family.</text>
</comment>
<keyword evidence="8" id="KW-0964">Secreted</keyword>
<dbReference type="GO" id="GO:0005576">
    <property type="term" value="C:extracellular region"/>
    <property type="evidence" value="ECO:0007669"/>
    <property type="project" value="UniProtKB-SubCell"/>
</dbReference>
<accession>A0AAD6ZVM7</accession>
<protein>
    <recommendedName>
        <fullName evidence="7">pectin lyase</fullName>
        <ecNumber evidence="7">4.2.2.10</ecNumber>
    </recommendedName>
</protein>
<dbReference type="InterPro" id="IPR045032">
    <property type="entry name" value="PEL"/>
</dbReference>
<evidence type="ECO:0000256" key="3">
    <source>
        <dbReference type="ARBA" id="ARBA00023180"/>
    </source>
</evidence>
<evidence type="ECO:0000256" key="5">
    <source>
        <dbReference type="ARBA" id="ARBA00036818"/>
    </source>
</evidence>
<name>A0AAD6ZVM7_9AGAR</name>
<keyword evidence="2" id="KW-1015">Disulfide bond</keyword>
<comment type="catalytic activity">
    <reaction evidence="5">
        <text>Eliminative cleavage of (1-&gt;4)-alpha-D-galacturonan methyl ester to give oligosaccharides with 4-deoxy-6-O-methyl-alpha-D-galact-4-enuronosyl groups at their non-reducing ends.</text>
        <dbReference type="EC" id="4.2.2.10"/>
    </reaction>
</comment>
<evidence type="ECO:0000256" key="6">
    <source>
        <dbReference type="ARBA" id="ARBA00037631"/>
    </source>
</evidence>
<dbReference type="EC" id="4.2.2.10" evidence="7"/>
<feature type="signal peptide" evidence="9">
    <location>
        <begin position="1"/>
        <end position="24"/>
    </location>
</feature>
<evidence type="ECO:0000313" key="11">
    <source>
        <dbReference type="EMBL" id="KAJ7342489.1"/>
    </source>
</evidence>
<sequence>MPAFFIPVLTIALVLSSALPGVTAIGSAFGYGNKATGGGAATPVTPTSQAQLVTWLTDSTPRVILLTTMMDFTTFFGTSTAEVCSPWSCSPNPQQMINTANNFCAEYPGKTNAHIQGTTNSFYLFVGSNKTLLGKGSNAGLNGIGLRLTNGVSNIIIQNIRITNLNARYVWGGDASDQQSKSTMPPTFARIDHNYFNRIGRQFIVTGFGAANGITVSNNYFDGHADFSTGCDGHHYWVGLFAGNGDRMTFANNYIFFTAGRGPHTGGTTGFTLRYHIVNNYYESISGHALDISLGSWALAEGNYFDGVTTPVLADTGTLYFPQSSSEASACTAKLGRACQANVMSGSGAVATNEGNVWGALAGDAVVSTYKVMTAAAAKSFVLANAGVGKIN</sequence>
<dbReference type="SUPFAM" id="SSF51126">
    <property type="entry name" value="Pectin lyase-like"/>
    <property type="match status" value="1"/>
</dbReference>
<dbReference type="Proteomes" id="UP001218218">
    <property type="component" value="Unassembled WGS sequence"/>
</dbReference>
<evidence type="ECO:0000256" key="8">
    <source>
        <dbReference type="RuleBase" id="RU361173"/>
    </source>
</evidence>
<evidence type="ECO:0000256" key="9">
    <source>
        <dbReference type="SAM" id="SignalP"/>
    </source>
</evidence>
<feature type="chain" id="PRO_5042116792" description="pectin lyase" evidence="9">
    <location>
        <begin position="25"/>
        <end position="392"/>
    </location>
</feature>
<evidence type="ECO:0000256" key="4">
    <source>
        <dbReference type="ARBA" id="ARBA00023239"/>
    </source>
</evidence>
<organism evidence="11 12">
    <name type="scientific">Mycena albidolilacea</name>
    <dbReference type="NCBI Taxonomy" id="1033008"/>
    <lineage>
        <taxon>Eukaryota</taxon>
        <taxon>Fungi</taxon>
        <taxon>Dikarya</taxon>
        <taxon>Basidiomycota</taxon>
        <taxon>Agaricomycotina</taxon>
        <taxon>Agaricomycetes</taxon>
        <taxon>Agaricomycetidae</taxon>
        <taxon>Agaricales</taxon>
        <taxon>Marasmiineae</taxon>
        <taxon>Mycenaceae</taxon>
        <taxon>Mycena</taxon>
    </lineage>
</organism>
<keyword evidence="8" id="KW-0624">Polysaccharide degradation</keyword>
<dbReference type="InterPro" id="IPR012334">
    <property type="entry name" value="Pectin_lyas_fold"/>
</dbReference>
<evidence type="ECO:0000313" key="12">
    <source>
        <dbReference type="Proteomes" id="UP001218218"/>
    </source>
</evidence>
<evidence type="ECO:0000259" key="10">
    <source>
        <dbReference type="SMART" id="SM00656"/>
    </source>
</evidence>
<feature type="domain" description="Pectate lyase" evidence="10">
    <location>
        <begin position="90"/>
        <end position="311"/>
    </location>
</feature>
<dbReference type="InterPro" id="IPR002022">
    <property type="entry name" value="Pec_lyase"/>
</dbReference>
<dbReference type="GO" id="GO:0030570">
    <property type="term" value="F:pectate lyase activity"/>
    <property type="evidence" value="ECO:0007669"/>
    <property type="project" value="InterPro"/>
</dbReference>